<evidence type="ECO:0000313" key="7">
    <source>
        <dbReference type="EMBL" id="KAG5494034.1"/>
    </source>
</evidence>
<proteinExistence type="predicted"/>
<gene>
    <name evidence="7" type="ORF">JKF63_01867</name>
</gene>
<feature type="compositionally biased region" description="Acidic residues" evidence="6">
    <location>
        <begin position="35"/>
        <end position="45"/>
    </location>
</feature>
<dbReference type="PANTHER" id="PTHR33958:SF1">
    <property type="entry name" value="CILIA- AND FLAGELLA-ASSOCIATED PROTEIN 418"/>
    <property type="match status" value="1"/>
</dbReference>
<organism evidence="7 8">
    <name type="scientific">Porcisia hertigi</name>
    <dbReference type="NCBI Taxonomy" id="2761500"/>
    <lineage>
        <taxon>Eukaryota</taxon>
        <taxon>Discoba</taxon>
        <taxon>Euglenozoa</taxon>
        <taxon>Kinetoplastea</taxon>
        <taxon>Metakinetoplastina</taxon>
        <taxon>Trypanosomatida</taxon>
        <taxon>Trypanosomatidae</taxon>
        <taxon>Leishmaniinae</taxon>
        <taxon>Porcisia</taxon>
    </lineage>
</organism>
<evidence type="ECO:0000256" key="5">
    <source>
        <dbReference type="ARBA" id="ARBA00026215"/>
    </source>
</evidence>
<keyword evidence="8" id="KW-1185">Reference proteome</keyword>
<name>A0A836HLZ1_9TRYP</name>
<feature type="region of interest" description="Disordered" evidence="6">
    <location>
        <begin position="1"/>
        <end position="96"/>
    </location>
</feature>
<reference evidence="7 8" key="1">
    <citation type="submission" date="2021-02" db="EMBL/GenBank/DDBJ databases">
        <title>Porcisia hertigi Genome sequencing and assembly.</title>
        <authorList>
            <person name="Almutairi H."/>
            <person name="Gatherer D."/>
        </authorList>
    </citation>
    <scope>NUCLEOTIDE SEQUENCE [LARGE SCALE GENOMIC DNA]</scope>
    <source>
        <strain evidence="7 8">C119</strain>
    </source>
</reference>
<dbReference type="InterPro" id="IPR029239">
    <property type="entry name" value="CFAP418"/>
</dbReference>
<dbReference type="Pfam" id="PF14996">
    <property type="entry name" value="RMP"/>
    <property type="match status" value="1"/>
</dbReference>
<protein>
    <recommendedName>
        <fullName evidence="5">Cilia- and flagella-associated protein 418</fullName>
    </recommendedName>
</protein>
<dbReference type="OrthoDB" id="259905at2759"/>
<sequence length="352" mass="37857">MSELDSLIDELFPANKNNGGQTISTSRPSCRRSEWDDESDGDQQTDEGPRAKMHASQGRHFSTAFSSSPAQPCTSVGVVAPTSRSGGHSFDDDSDADVDVGRVAAQQQQTEQQVVGVTNAGSSIGVLKPVLFPVPFPSLTSSEGSYACAPRCYLTNLGAPLPNGVAHPTLRQLRAIAENEQANAKPPHAQVMLQKGAFHAAVVELGNGSLDHHGDYTGDGGCPHILCRQCNYMVVRLQDAQWDVDGEVNLYLTLRNYYPDWCRLASSTPVGGESSAKTSRAVLSRSLRAAAYCCQCSWMTVKNARAVIETKLTDVALARPATESGHPFATEFPLPAGETRRPPLWVCYGHAR</sequence>
<evidence type="ECO:0000256" key="1">
    <source>
        <dbReference type="ARBA" id="ARBA00004437"/>
    </source>
</evidence>
<feature type="compositionally biased region" description="Polar residues" evidence="6">
    <location>
        <begin position="59"/>
        <end position="74"/>
    </location>
</feature>
<dbReference type="AlphaFoldDB" id="A0A836HLZ1"/>
<accession>A0A836HLZ1</accession>
<dbReference type="GeneID" id="94287989"/>
<evidence type="ECO:0000256" key="4">
    <source>
        <dbReference type="ARBA" id="ARBA00024819"/>
    </source>
</evidence>
<dbReference type="GO" id="GO:0005829">
    <property type="term" value="C:cytosol"/>
    <property type="evidence" value="ECO:0007669"/>
    <property type="project" value="TreeGrafter"/>
</dbReference>
<comment type="function">
    <text evidence="4">May be involved in photoreceptor outer segment disk morphogenesis.</text>
</comment>
<feature type="compositionally biased region" description="Polar residues" evidence="6">
    <location>
        <begin position="15"/>
        <end position="28"/>
    </location>
</feature>
<dbReference type="KEGG" id="phet:94287989"/>
<comment type="subcellular location">
    <subcellularLocation>
        <location evidence="2">Cytoplasm</location>
    </subcellularLocation>
    <subcellularLocation>
        <location evidence="1">Photoreceptor inner segment</location>
    </subcellularLocation>
</comment>
<evidence type="ECO:0000256" key="6">
    <source>
        <dbReference type="SAM" id="MobiDB-lite"/>
    </source>
</evidence>
<evidence type="ECO:0000313" key="8">
    <source>
        <dbReference type="Proteomes" id="UP000674318"/>
    </source>
</evidence>
<dbReference type="PANTHER" id="PTHR33958">
    <property type="entry name" value="PROTEIN C8ORF37"/>
    <property type="match status" value="1"/>
</dbReference>
<evidence type="ECO:0000256" key="3">
    <source>
        <dbReference type="ARBA" id="ARBA00022490"/>
    </source>
</evidence>
<dbReference type="EMBL" id="JAFJZO010000034">
    <property type="protein sequence ID" value="KAG5494034.1"/>
    <property type="molecule type" value="Genomic_DNA"/>
</dbReference>
<evidence type="ECO:0000256" key="2">
    <source>
        <dbReference type="ARBA" id="ARBA00004496"/>
    </source>
</evidence>
<dbReference type="RefSeq" id="XP_067754069.1">
    <property type="nucleotide sequence ID" value="XM_067897912.1"/>
</dbReference>
<keyword evidence="3" id="KW-0963">Cytoplasm</keyword>
<dbReference type="Proteomes" id="UP000674318">
    <property type="component" value="Unassembled WGS sequence"/>
</dbReference>
<comment type="caution">
    <text evidence="7">The sequence shown here is derived from an EMBL/GenBank/DDBJ whole genome shotgun (WGS) entry which is preliminary data.</text>
</comment>